<keyword evidence="4" id="KW-0862">Zinc</keyword>
<dbReference type="InterPro" id="IPR040023">
    <property type="entry name" value="WBP4"/>
</dbReference>
<dbReference type="PROSITE" id="PS50020">
    <property type="entry name" value="WW_DOMAIN_2"/>
    <property type="match status" value="1"/>
</dbReference>
<reference evidence="10" key="1">
    <citation type="submission" date="2015-02" db="EMBL/GenBank/DDBJ databases">
        <title>Genome sequencing for Strongylocentrotus purpuratus.</title>
        <authorList>
            <person name="Murali S."/>
            <person name="Liu Y."/>
            <person name="Vee V."/>
            <person name="English A."/>
            <person name="Wang M."/>
            <person name="Skinner E."/>
            <person name="Han Y."/>
            <person name="Muzny D.M."/>
            <person name="Worley K.C."/>
            <person name="Gibbs R.A."/>
        </authorList>
    </citation>
    <scope>NUCLEOTIDE SEQUENCE</scope>
</reference>
<name>A0A7M7RCS5_STRPU</name>
<dbReference type="SUPFAM" id="SSF51045">
    <property type="entry name" value="WW domain"/>
    <property type="match status" value="1"/>
</dbReference>
<dbReference type="Proteomes" id="UP000007110">
    <property type="component" value="Unassembled WGS sequence"/>
</dbReference>
<dbReference type="Pfam" id="PF00397">
    <property type="entry name" value="WW"/>
    <property type="match status" value="1"/>
</dbReference>
<evidence type="ECO:0000313" key="9">
    <source>
        <dbReference type="EnsemblMetazoa" id="XP_782450"/>
    </source>
</evidence>
<dbReference type="PANTHER" id="PTHR13173">
    <property type="entry name" value="WW DOMAIN BINDING PROTEIN 4"/>
    <property type="match status" value="1"/>
</dbReference>
<accession>A0A7M7RCS5</accession>
<evidence type="ECO:0008006" key="11">
    <source>
        <dbReference type="Google" id="ProtNLM"/>
    </source>
</evidence>
<dbReference type="RefSeq" id="XP_782450.4">
    <property type="nucleotide sequence ID" value="XM_777357.5"/>
</dbReference>
<evidence type="ECO:0000313" key="10">
    <source>
        <dbReference type="Proteomes" id="UP000007110"/>
    </source>
</evidence>
<proteinExistence type="predicted"/>
<feature type="region of interest" description="Disordered" evidence="6">
    <location>
        <begin position="179"/>
        <end position="248"/>
    </location>
</feature>
<evidence type="ECO:0000259" key="7">
    <source>
        <dbReference type="PROSITE" id="PS50020"/>
    </source>
</evidence>
<feature type="compositionally biased region" description="Polar residues" evidence="6">
    <location>
        <begin position="124"/>
        <end position="137"/>
    </location>
</feature>
<keyword evidence="5" id="KW-0539">Nucleus</keyword>
<dbReference type="GO" id="GO:0000398">
    <property type="term" value="P:mRNA splicing, via spliceosome"/>
    <property type="evidence" value="ECO:0007669"/>
    <property type="project" value="InterPro"/>
</dbReference>
<reference evidence="9" key="2">
    <citation type="submission" date="2021-01" db="UniProtKB">
        <authorList>
            <consortium name="EnsemblMetazoa"/>
        </authorList>
    </citation>
    <scope>IDENTIFICATION</scope>
</reference>
<evidence type="ECO:0000256" key="1">
    <source>
        <dbReference type="ARBA" id="ARBA00004123"/>
    </source>
</evidence>
<dbReference type="InParanoid" id="A0A7M7RCS5"/>
<dbReference type="Pfam" id="PF06220">
    <property type="entry name" value="zf-U1"/>
    <property type="match status" value="1"/>
</dbReference>
<sequence>MTEFWKSNPRKFCDFCKCWYADNKSSKEFHERGKRHKENVEVKIAELRKKGQKQYETNQKLDGYLKQMEEDALKAFKKDVESNPDLMPEYKVALVEHRVKQQEGDPTALQGSRYQPGPPGGTSAGMSGTTETMPSSDTQETTPSSSATPSTETQEWVKAVSPEGHTYYWNTKTAETQWEKPANFTSSKDKSSSKGKAEGKTDSDSDEDSEDEDRKEDAKSTSRGTKRTNDHAYGGWSSVSTGPEEVPDLQLPEANPLYMSSYVPQAVQYEPREKLKIQEKVVGSIKASSREAPGVLLLRRGKEGKDKSALGIPPRDVTMPQRTLSRTMSEKRFCCMCCLTSNCPRANPLYMSSYVPVAVP</sequence>
<dbReference type="PANTHER" id="PTHR13173:SF10">
    <property type="entry name" value="WW DOMAIN-BINDING PROTEIN 4"/>
    <property type="match status" value="1"/>
</dbReference>
<dbReference type="InterPro" id="IPR000690">
    <property type="entry name" value="Matrin/U1-C_Znf_C2H2"/>
</dbReference>
<dbReference type="InterPro" id="IPR036236">
    <property type="entry name" value="Znf_C2H2_sf"/>
</dbReference>
<dbReference type="OMA" id="CWITENK"/>
<evidence type="ECO:0000256" key="6">
    <source>
        <dbReference type="SAM" id="MobiDB-lite"/>
    </source>
</evidence>
<dbReference type="PROSITE" id="PS50171">
    <property type="entry name" value="ZF_MATRIN"/>
    <property type="match status" value="1"/>
</dbReference>
<dbReference type="GO" id="GO:0008380">
    <property type="term" value="P:RNA splicing"/>
    <property type="evidence" value="ECO:0000318"/>
    <property type="project" value="GO_Central"/>
</dbReference>
<feature type="compositionally biased region" description="Acidic residues" evidence="6">
    <location>
        <begin position="204"/>
        <end position="214"/>
    </location>
</feature>
<feature type="domain" description="WW" evidence="7">
    <location>
        <begin position="150"/>
        <end position="183"/>
    </location>
</feature>
<keyword evidence="2" id="KW-0479">Metal-binding</keyword>
<comment type="subcellular location">
    <subcellularLocation>
        <location evidence="1">Nucleus</location>
    </subcellularLocation>
</comment>
<evidence type="ECO:0000256" key="2">
    <source>
        <dbReference type="ARBA" id="ARBA00022723"/>
    </source>
</evidence>
<dbReference type="GO" id="GO:0008270">
    <property type="term" value="F:zinc ion binding"/>
    <property type="evidence" value="ECO:0007669"/>
    <property type="project" value="UniProtKB-KW"/>
</dbReference>
<feature type="compositionally biased region" description="Low complexity" evidence="6">
    <location>
        <begin position="138"/>
        <end position="154"/>
    </location>
</feature>
<dbReference type="EnsemblMetazoa" id="XM_777357">
    <property type="protein sequence ID" value="XP_782450"/>
    <property type="gene ID" value="LOC577107"/>
</dbReference>
<evidence type="ECO:0000256" key="4">
    <source>
        <dbReference type="ARBA" id="ARBA00022833"/>
    </source>
</evidence>
<keyword evidence="3" id="KW-0863">Zinc-finger</keyword>
<dbReference type="OrthoDB" id="191651at2759"/>
<evidence type="ECO:0000256" key="5">
    <source>
        <dbReference type="ARBA" id="ARBA00023242"/>
    </source>
</evidence>
<dbReference type="InterPro" id="IPR036020">
    <property type="entry name" value="WW_dom_sf"/>
</dbReference>
<keyword evidence="10" id="KW-1185">Reference proteome</keyword>
<feature type="region of interest" description="Disordered" evidence="6">
    <location>
        <begin position="101"/>
        <end position="156"/>
    </location>
</feature>
<feature type="domain" description="Matrin-type" evidence="8">
    <location>
        <begin position="11"/>
        <end position="42"/>
    </location>
</feature>
<dbReference type="CDD" id="cd00201">
    <property type="entry name" value="WW"/>
    <property type="match status" value="1"/>
</dbReference>
<protein>
    <recommendedName>
        <fullName evidence="11">WW domain-binding protein 4</fullName>
    </recommendedName>
</protein>
<dbReference type="SUPFAM" id="SSF57667">
    <property type="entry name" value="beta-beta-alpha zinc fingers"/>
    <property type="match status" value="1"/>
</dbReference>
<dbReference type="PROSITE" id="PS01159">
    <property type="entry name" value="WW_DOMAIN_1"/>
    <property type="match status" value="1"/>
</dbReference>
<dbReference type="InterPro" id="IPR003604">
    <property type="entry name" value="Matrin/U1-like-C_Znf_C2H2"/>
</dbReference>
<feature type="compositionally biased region" description="Basic and acidic residues" evidence="6">
    <location>
        <begin position="187"/>
        <end position="203"/>
    </location>
</feature>
<dbReference type="Gene3D" id="2.20.70.10">
    <property type="match status" value="1"/>
</dbReference>
<dbReference type="InterPro" id="IPR001202">
    <property type="entry name" value="WW_dom"/>
</dbReference>
<dbReference type="InterPro" id="IPR013085">
    <property type="entry name" value="U1-CZ_Znf_C2H2"/>
</dbReference>
<dbReference type="SMART" id="SM00451">
    <property type="entry name" value="ZnF_U1"/>
    <property type="match status" value="1"/>
</dbReference>
<dbReference type="GO" id="GO:0003723">
    <property type="term" value="F:RNA binding"/>
    <property type="evidence" value="ECO:0000318"/>
    <property type="project" value="GO_Central"/>
</dbReference>
<evidence type="ECO:0000259" key="8">
    <source>
        <dbReference type="PROSITE" id="PS50171"/>
    </source>
</evidence>
<dbReference type="GO" id="GO:0071011">
    <property type="term" value="C:precatalytic spliceosome"/>
    <property type="evidence" value="ECO:0000318"/>
    <property type="project" value="GO_Central"/>
</dbReference>
<evidence type="ECO:0000256" key="3">
    <source>
        <dbReference type="ARBA" id="ARBA00022771"/>
    </source>
</evidence>
<dbReference type="GeneID" id="577107"/>
<organism evidence="9 10">
    <name type="scientific">Strongylocentrotus purpuratus</name>
    <name type="common">Purple sea urchin</name>
    <dbReference type="NCBI Taxonomy" id="7668"/>
    <lineage>
        <taxon>Eukaryota</taxon>
        <taxon>Metazoa</taxon>
        <taxon>Echinodermata</taxon>
        <taxon>Eleutherozoa</taxon>
        <taxon>Echinozoa</taxon>
        <taxon>Echinoidea</taxon>
        <taxon>Euechinoidea</taxon>
        <taxon>Echinacea</taxon>
        <taxon>Camarodonta</taxon>
        <taxon>Echinidea</taxon>
        <taxon>Strongylocentrotidae</taxon>
        <taxon>Strongylocentrotus</taxon>
    </lineage>
</organism>
<dbReference type="SMART" id="SM00456">
    <property type="entry name" value="WW"/>
    <property type="match status" value="1"/>
</dbReference>
<dbReference type="Gene3D" id="3.30.160.60">
    <property type="entry name" value="Classic Zinc Finger"/>
    <property type="match status" value="1"/>
</dbReference>
<dbReference type="AlphaFoldDB" id="A0A7M7RCS5"/>